<dbReference type="Proteomes" id="UP001608902">
    <property type="component" value="Unassembled WGS sequence"/>
</dbReference>
<dbReference type="AlphaFoldDB" id="A0ABD6EA56"/>
<comment type="caution">
    <text evidence="2">The sequence shown here is derived from an EMBL/GenBank/DDBJ whole genome shotgun (WGS) entry which is preliminary data.</text>
</comment>
<feature type="compositionally biased region" description="Polar residues" evidence="1">
    <location>
        <begin position="921"/>
        <end position="936"/>
    </location>
</feature>
<evidence type="ECO:0000256" key="1">
    <source>
        <dbReference type="SAM" id="MobiDB-lite"/>
    </source>
</evidence>
<evidence type="ECO:0000313" key="3">
    <source>
        <dbReference type="Proteomes" id="UP001608902"/>
    </source>
</evidence>
<evidence type="ECO:0000313" key="2">
    <source>
        <dbReference type="EMBL" id="MFH4976934.1"/>
    </source>
</evidence>
<proteinExistence type="predicted"/>
<feature type="compositionally biased region" description="Polar residues" evidence="1">
    <location>
        <begin position="1018"/>
        <end position="1033"/>
    </location>
</feature>
<feature type="region of interest" description="Disordered" evidence="1">
    <location>
        <begin position="834"/>
        <end position="854"/>
    </location>
</feature>
<accession>A0ABD6EA56</accession>
<name>A0ABD6EA56_9BILA</name>
<organism evidence="2 3">
    <name type="scientific">Gnathostoma spinigerum</name>
    <dbReference type="NCBI Taxonomy" id="75299"/>
    <lineage>
        <taxon>Eukaryota</taxon>
        <taxon>Metazoa</taxon>
        <taxon>Ecdysozoa</taxon>
        <taxon>Nematoda</taxon>
        <taxon>Chromadorea</taxon>
        <taxon>Rhabditida</taxon>
        <taxon>Spirurina</taxon>
        <taxon>Gnathostomatomorpha</taxon>
        <taxon>Gnathostomatoidea</taxon>
        <taxon>Gnathostomatidae</taxon>
        <taxon>Gnathostoma</taxon>
    </lineage>
</organism>
<sequence>MPDVLSGSSAENGVNINKNAARQDAVPNVWFRDTCMVCQTVHKSDAEKSTHVACKTHVKRACVYQFFSKEVGRCTAVKVYSVLVKRYENARVSMAGLECIHELIVPFAQTPWWACSICYMAGCSLDSADAHLRSAEHQLTYLDEFHPNRVINRSSSRVDLLQQLFTVCCEVVEEQEGLQSPEVLQLNGVTKESASNILGLDETDEVKGFTRGDSFCGHYSIHCKACGEIIVTSSESEERCWNVHTARDYHQKMHAINCFVEQLENIPIENPFKNIVTTNIWQKCSDGTVLGPLTALQNLIYFGSYPYCILCHCVINPKQVVEHFRCENHITSVLATTNPSKVYSAQQKTDGRRRAIMQEMLETLSKQRPGGPPRKINTLSVPNHILLFSNSDIRNKPSIIPQILNLSVDVSRRFYYCPICWKLIPLQSEESDVAVEWCEHCVRSRRHGQNAVRREKFYFDEANFVDVVSTLKFGESENAEPVWMEASCDGVQVEIQKQTLVGLDWIVDDLSSNEVVCTVCAAIYKRSDINSIEVHIRSLDHLMQVLYNTDREMAALVKSQKTADIECSLLMDYLQRSLPSVGQVRVYSPKLAKQISKWGNIKLRTIELAIIPAASRPVYKALLDIVDHIADDRVENMEIPIKDALHFCSVRIHSLNDDSALLWCMQCRKAFTAFHSTVIDDTWQKHFSSESHFIRARSFMENRFEEDGFCHDSPSIKIPQLDQAALEKNVTWRWNEELHTLCAESVPCDQSAFEKHIRQRNHVTNFLHIHCIDAVRELELLLNDTSNDSRRALRRFLAQVLKNERNKSSEMRVYDPERMHRLKDNQVTVKQELKEQEEFQSASSKEDETGKQLCHQESSFVKRLSDAEVEESDQTKDAICLKSPCKKPRKEADQEERVIRSQILKNEKNEGECIASAGNVQKSSKTVNEQENTTFAPGNGQAEETDGASNSVAPPDTISLPTDVTMARGTPTDNSPSLNETSVPQQSSDKVSNHPISKAKRLKTSSELSTPGRDRGRSASSHRGSTRASSKMTINDVKTRDELVEFSGWHLDCSCFLLFWPKSC</sequence>
<reference evidence="2 3" key="1">
    <citation type="submission" date="2024-08" db="EMBL/GenBank/DDBJ databases">
        <title>Gnathostoma spinigerum genome.</title>
        <authorList>
            <person name="Gonzalez-Bertolin B."/>
            <person name="Monzon S."/>
            <person name="Zaballos A."/>
            <person name="Jimenez P."/>
            <person name="Dekumyoy P."/>
            <person name="Varona S."/>
            <person name="Cuesta I."/>
            <person name="Sumanam S."/>
            <person name="Adisakwattana P."/>
            <person name="Gasser R.B."/>
            <person name="Hernandez-Gonzalez A."/>
            <person name="Young N.D."/>
            <person name="Perteguer M.J."/>
        </authorList>
    </citation>
    <scope>NUCLEOTIDE SEQUENCE [LARGE SCALE GENOMIC DNA]</scope>
    <source>
        <strain evidence="2">AL3</strain>
        <tissue evidence="2">Liver</tissue>
    </source>
</reference>
<evidence type="ECO:0008006" key="4">
    <source>
        <dbReference type="Google" id="ProtNLM"/>
    </source>
</evidence>
<gene>
    <name evidence="2" type="ORF">AB6A40_003643</name>
</gene>
<dbReference type="EMBL" id="JBGFUD010001934">
    <property type="protein sequence ID" value="MFH4976934.1"/>
    <property type="molecule type" value="Genomic_DNA"/>
</dbReference>
<feature type="region of interest" description="Disordered" evidence="1">
    <location>
        <begin position="921"/>
        <end position="1033"/>
    </location>
</feature>
<keyword evidence="3" id="KW-1185">Reference proteome</keyword>
<feature type="compositionally biased region" description="Polar residues" evidence="1">
    <location>
        <begin position="971"/>
        <end position="990"/>
    </location>
</feature>
<protein>
    <recommendedName>
        <fullName evidence="4">C2H2-type domain-containing protein</fullName>
    </recommendedName>
</protein>